<sequence>MWGRPAQPGDWVSATTKISTGLLDDLTGGGLPAGSRGVVTDRSGRWLTVEFDNGPGTTTARVKDSHCHIARRGGGRDRFHDRTRRMSIVRLALAAFLLWPFAQFFALYLWYNRTLDGIMPALALATLESVGDFAAQIVTEPVRTLLYLGFLAVLGRLAFRR</sequence>
<feature type="transmembrane region" description="Helical" evidence="1">
    <location>
        <begin position="88"/>
        <end position="111"/>
    </location>
</feature>
<proteinExistence type="predicted"/>
<dbReference type="RefSeq" id="WP_135832444.1">
    <property type="nucleotide sequence ID" value="NZ_BMCK01000004.1"/>
</dbReference>
<evidence type="ECO:0000313" key="2">
    <source>
        <dbReference type="EMBL" id="GGD24606.1"/>
    </source>
</evidence>
<dbReference type="Proteomes" id="UP000630594">
    <property type="component" value="Unassembled WGS sequence"/>
</dbReference>
<keyword evidence="1" id="KW-0472">Membrane</keyword>
<dbReference type="OrthoDB" id="3780530at2"/>
<name>A0A4P7UEQ8_9ACTN</name>
<dbReference type="EMBL" id="BMCK01000004">
    <property type="protein sequence ID" value="GGD24606.1"/>
    <property type="molecule type" value="Genomic_DNA"/>
</dbReference>
<reference evidence="2" key="2">
    <citation type="journal article" date="2014" name="Int. J. Syst. Evol. Microbiol.">
        <title>Complete genome of a new Firmicutes species belonging to the dominant human colonic microbiota ('Ruminococcus bicirculans') reveals two chromosomes and a selective capacity to utilize plant glucans.</title>
        <authorList>
            <consortium name="NISC Comparative Sequencing Program"/>
            <person name="Wegmann U."/>
            <person name="Louis P."/>
            <person name="Goesmann A."/>
            <person name="Henrissat B."/>
            <person name="Duncan S.H."/>
            <person name="Flint H.J."/>
        </authorList>
    </citation>
    <scope>NUCLEOTIDE SEQUENCE</scope>
    <source>
        <strain evidence="2">CCM 7403</strain>
    </source>
</reference>
<keyword evidence="1" id="KW-1133">Transmembrane helix</keyword>
<evidence type="ECO:0000313" key="3">
    <source>
        <dbReference type="EMBL" id="QCC77399.1"/>
    </source>
</evidence>
<dbReference type="KEGG" id="ndp:E2C04_09785"/>
<dbReference type="EMBL" id="CP038462">
    <property type="protein sequence ID" value="QCC77399.1"/>
    <property type="molecule type" value="Genomic_DNA"/>
</dbReference>
<reference evidence="3 4" key="1">
    <citation type="journal article" date="2008" name="Int. J. Syst. Evol. Microbiol.">
        <title>Nocardioides daphniae sp. nov., isolated from Daphnia cucullata (Crustacea: Cladocera).</title>
        <authorList>
            <person name="Toth E.M."/>
            <person name="Keki Z."/>
            <person name="Homonnay Z.G."/>
            <person name="Borsodi A.K."/>
            <person name="Marialigeti K."/>
            <person name="Schumann P."/>
        </authorList>
    </citation>
    <scope>NUCLEOTIDE SEQUENCE [LARGE SCALE GENOMIC DNA]</scope>
    <source>
        <strain evidence="3 4">JCM 16608</strain>
    </source>
</reference>
<reference evidence="5" key="3">
    <citation type="journal article" date="2019" name="Int. J. Syst. Evol. Microbiol.">
        <title>The Global Catalogue of Microorganisms (GCM) 10K type strain sequencing project: providing services to taxonomists for standard genome sequencing and annotation.</title>
        <authorList>
            <consortium name="The Broad Institute Genomics Platform"/>
            <consortium name="The Broad Institute Genome Sequencing Center for Infectious Disease"/>
            <person name="Wu L."/>
            <person name="Ma J."/>
        </authorList>
    </citation>
    <scope>NUCLEOTIDE SEQUENCE [LARGE SCALE GENOMIC DNA]</scope>
    <source>
        <strain evidence="5">CCM 7403</strain>
    </source>
</reference>
<reference evidence="3" key="4">
    <citation type="submission" date="2019-03" db="EMBL/GenBank/DDBJ databases">
        <authorList>
            <person name="Huang Y."/>
        </authorList>
    </citation>
    <scope>NUCLEOTIDE SEQUENCE</scope>
    <source>
        <strain evidence="3">JCM 16608</strain>
    </source>
</reference>
<evidence type="ECO:0000313" key="5">
    <source>
        <dbReference type="Proteomes" id="UP000630594"/>
    </source>
</evidence>
<keyword evidence="5" id="KW-1185">Reference proteome</keyword>
<dbReference type="Proteomes" id="UP000297025">
    <property type="component" value="Chromosome"/>
</dbReference>
<dbReference type="AlphaFoldDB" id="A0A4P7UEQ8"/>
<evidence type="ECO:0000256" key="1">
    <source>
        <dbReference type="SAM" id="Phobius"/>
    </source>
</evidence>
<evidence type="ECO:0000313" key="4">
    <source>
        <dbReference type="Proteomes" id="UP000297025"/>
    </source>
</evidence>
<reference evidence="2" key="5">
    <citation type="submission" date="2024-05" db="EMBL/GenBank/DDBJ databases">
        <authorList>
            <person name="Sun Q."/>
            <person name="Sedlacek I."/>
        </authorList>
    </citation>
    <scope>NUCLEOTIDE SEQUENCE</scope>
    <source>
        <strain evidence="2">CCM 7403</strain>
    </source>
</reference>
<feature type="transmembrane region" description="Helical" evidence="1">
    <location>
        <begin position="142"/>
        <end position="159"/>
    </location>
</feature>
<organism evidence="3 4">
    <name type="scientific">Nocardioides daphniae</name>
    <dbReference type="NCBI Taxonomy" id="402297"/>
    <lineage>
        <taxon>Bacteria</taxon>
        <taxon>Bacillati</taxon>
        <taxon>Actinomycetota</taxon>
        <taxon>Actinomycetes</taxon>
        <taxon>Propionibacteriales</taxon>
        <taxon>Nocardioidaceae</taxon>
        <taxon>Nocardioides</taxon>
    </lineage>
</organism>
<gene>
    <name evidence="3" type="ORF">E2C04_09785</name>
    <name evidence="2" type="ORF">GCM10007231_24740</name>
</gene>
<keyword evidence="1" id="KW-0812">Transmembrane</keyword>
<protein>
    <submittedName>
        <fullName evidence="3">Uncharacterized protein</fullName>
    </submittedName>
</protein>
<accession>A0A4P7UEQ8</accession>